<dbReference type="InterPro" id="IPR003313">
    <property type="entry name" value="AraC-bd"/>
</dbReference>
<accession>A0ABY2BVK7</accession>
<evidence type="ECO:0000256" key="3">
    <source>
        <dbReference type="ARBA" id="ARBA00023163"/>
    </source>
</evidence>
<dbReference type="Proteomes" id="UP000295818">
    <property type="component" value="Unassembled WGS sequence"/>
</dbReference>
<keyword evidence="1" id="KW-0805">Transcription regulation</keyword>
<evidence type="ECO:0000256" key="2">
    <source>
        <dbReference type="ARBA" id="ARBA00023125"/>
    </source>
</evidence>
<dbReference type="Gene3D" id="1.10.10.60">
    <property type="entry name" value="Homeodomain-like"/>
    <property type="match status" value="1"/>
</dbReference>
<dbReference type="SUPFAM" id="SSF51215">
    <property type="entry name" value="Regulatory protein AraC"/>
    <property type="match status" value="1"/>
</dbReference>
<sequence length="271" mass="29528">MANWSIYFTPSQAQRELGLFCLGAGEQENRPGASPERALGCHALVLVRHGRGHLLHGADRVLHEVEAPALLWLFPGVLHGYRPSTRWQQSWTLFGGSAAEALTSLGYLDAAHPVRRYADSRAVERAFAKVLRVTRGGERSTDVQAVAALFELIGVAAQDESGEDIVERLRGLACRPLSIQQYAEALRLSVHQLREGVRSAAGVTPQEVILTTRLNTAKALLAETDAPVAAISREVGYEDPAYFSRLFTSRVGQSPRAFRRIGSLAGSKSSF</sequence>
<dbReference type="EMBL" id="SLWM01000001">
    <property type="protein sequence ID" value="TCO32295.1"/>
    <property type="molecule type" value="Genomic_DNA"/>
</dbReference>
<dbReference type="SUPFAM" id="SSF46689">
    <property type="entry name" value="Homeodomain-like"/>
    <property type="match status" value="1"/>
</dbReference>
<keyword evidence="6" id="KW-1185">Reference proteome</keyword>
<protein>
    <submittedName>
        <fullName evidence="5">AraC-like protein</fullName>
    </submittedName>
</protein>
<comment type="caution">
    <text evidence="5">The sequence shown here is derived from an EMBL/GenBank/DDBJ whole genome shotgun (WGS) entry which is preliminary data.</text>
</comment>
<name>A0ABY2BVK7_9ACTN</name>
<evidence type="ECO:0000313" key="6">
    <source>
        <dbReference type="Proteomes" id="UP000295818"/>
    </source>
</evidence>
<proteinExistence type="predicted"/>
<dbReference type="PROSITE" id="PS00041">
    <property type="entry name" value="HTH_ARAC_FAMILY_1"/>
    <property type="match status" value="1"/>
</dbReference>
<evidence type="ECO:0000259" key="4">
    <source>
        <dbReference type="PROSITE" id="PS01124"/>
    </source>
</evidence>
<feature type="domain" description="HTH araC/xylS-type" evidence="4">
    <location>
        <begin position="163"/>
        <end position="261"/>
    </location>
</feature>
<dbReference type="Pfam" id="PF02311">
    <property type="entry name" value="AraC_binding"/>
    <property type="match status" value="1"/>
</dbReference>
<dbReference type="InterPro" id="IPR009057">
    <property type="entry name" value="Homeodomain-like_sf"/>
</dbReference>
<evidence type="ECO:0000256" key="1">
    <source>
        <dbReference type="ARBA" id="ARBA00023015"/>
    </source>
</evidence>
<dbReference type="InterPro" id="IPR020449">
    <property type="entry name" value="Tscrpt_reg_AraC-type_HTH"/>
</dbReference>
<dbReference type="Pfam" id="PF12833">
    <property type="entry name" value="HTH_18"/>
    <property type="match status" value="1"/>
</dbReference>
<dbReference type="InterPro" id="IPR018060">
    <property type="entry name" value="HTH_AraC"/>
</dbReference>
<organism evidence="5 6">
    <name type="scientific">Kribbella orskensis</name>
    <dbReference type="NCBI Taxonomy" id="2512216"/>
    <lineage>
        <taxon>Bacteria</taxon>
        <taxon>Bacillati</taxon>
        <taxon>Actinomycetota</taxon>
        <taxon>Actinomycetes</taxon>
        <taxon>Propionibacteriales</taxon>
        <taxon>Kribbellaceae</taxon>
        <taxon>Kribbella</taxon>
    </lineage>
</organism>
<dbReference type="PROSITE" id="PS01124">
    <property type="entry name" value="HTH_ARAC_FAMILY_2"/>
    <property type="match status" value="1"/>
</dbReference>
<gene>
    <name evidence="5" type="ORF">EV644_101939</name>
</gene>
<dbReference type="InterPro" id="IPR037923">
    <property type="entry name" value="HTH-like"/>
</dbReference>
<evidence type="ECO:0000313" key="5">
    <source>
        <dbReference type="EMBL" id="TCO32295.1"/>
    </source>
</evidence>
<dbReference type="InterPro" id="IPR018062">
    <property type="entry name" value="HTH_AraC-typ_CS"/>
</dbReference>
<reference evidence="5 6" key="1">
    <citation type="journal article" date="2015" name="Stand. Genomic Sci.">
        <title>Genomic Encyclopedia of Bacterial and Archaeal Type Strains, Phase III: the genomes of soil and plant-associated and newly described type strains.</title>
        <authorList>
            <person name="Whitman W.B."/>
            <person name="Woyke T."/>
            <person name="Klenk H.P."/>
            <person name="Zhou Y."/>
            <person name="Lilburn T.G."/>
            <person name="Beck B.J."/>
            <person name="De Vos P."/>
            <person name="Vandamme P."/>
            <person name="Eisen J.A."/>
            <person name="Garrity G."/>
            <person name="Hugenholtz P."/>
            <person name="Kyrpides N.C."/>
        </authorList>
    </citation>
    <scope>NUCLEOTIDE SEQUENCE [LARGE SCALE GENOMIC DNA]</scope>
    <source>
        <strain evidence="5 6">VKM Ac-2538</strain>
    </source>
</reference>
<keyword evidence="3" id="KW-0804">Transcription</keyword>
<dbReference type="PRINTS" id="PR00032">
    <property type="entry name" value="HTHARAC"/>
</dbReference>
<dbReference type="SMART" id="SM00342">
    <property type="entry name" value="HTH_ARAC"/>
    <property type="match status" value="1"/>
</dbReference>
<dbReference type="PANTHER" id="PTHR43280">
    <property type="entry name" value="ARAC-FAMILY TRANSCRIPTIONAL REGULATOR"/>
    <property type="match status" value="1"/>
</dbReference>
<dbReference type="PANTHER" id="PTHR43280:SF28">
    <property type="entry name" value="HTH-TYPE TRANSCRIPTIONAL ACTIVATOR RHAS"/>
    <property type="match status" value="1"/>
</dbReference>
<dbReference type="RefSeq" id="WP_132333254.1">
    <property type="nucleotide sequence ID" value="NZ_SLWM01000001.1"/>
</dbReference>
<keyword evidence="2" id="KW-0238">DNA-binding</keyword>